<keyword evidence="2 4" id="KW-0479">Metal-binding</keyword>
<evidence type="ECO:0000313" key="7">
    <source>
        <dbReference type="Proteomes" id="UP000628448"/>
    </source>
</evidence>
<dbReference type="PROSITE" id="PS51007">
    <property type="entry name" value="CYTC"/>
    <property type="match status" value="1"/>
</dbReference>
<evidence type="ECO:0000259" key="5">
    <source>
        <dbReference type="PROSITE" id="PS51007"/>
    </source>
</evidence>
<evidence type="ECO:0000256" key="1">
    <source>
        <dbReference type="ARBA" id="ARBA00022617"/>
    </source>
</evidence>
<dbReference type="EMBL" id="JADWYR010000001">
    <property type="protein sequence ID" value="MBG9376304.1"/>
    <property type="molecule type" value="Genomic_DNA"/>
</dbReference>
<comment type="caution">
    <text evidence="6">The sequence shown here is derived from an EMBL/GenBank/DDBJ whole genome shotgun (WGS) entry which is preliminary data.</text>
</comment>
<dbReference type="GO" id="GO:0020037">
    <property type="term" value="F:heme binding"/>
    <property type="evidence" value="ECO:0007669"/>
    <property type="project" value="InterPro"/>
</dbReference>
<dbReference type="GO" id="GO:0009055">
    <property type="term" value="F:electron transfer activity"/>
    <property type="evidence" value="ECO:0007669"/>
    <property type="project" value="InterPro"/>
</dbReference>
<dbReference type="GO" id="GO:0046872">
    <property type="term" value="F:metal ion binding"/>
    <property type="evidence" value="ECO:0007669"/>
    <property type="project" value="UniProtKB-KW"/>
</dbReference>
<evidence type="ECO:0000256" key="3">
    <source>
        <dbReference type="ARBA" id="ARBA00023004"/>
    </source>
</evidence>
<proteinExistence type="predicted"/>
<dbReference type="Proteomes" id="UP000628448">
    <property type="component" value="Unassembled WGS sequence"/>
</dbReference>
<keyword evidence="7" id="KW-1185">Reference proteome</keyword>
<dbReference type="Gene3D" id="1.10.760.10">
    <property type="entry name" value="Cytochrome c-like domain"/>
    <property type="match status" value="1"/>
</dbReference>
<dbReference type="RefSeq" id="WP_196990316.1">
    <property type="nucleotide sequence ID" value="NZ_JADWYR010000001.1"/>
</dbReference>
<feature type="domain" description="Cytochrome c" evidence="5">
    <location>
        <begin position="66"/>
        <end position="159"/>
    </location>
</feature>
<evidence type="ECO:0000313" key="6">
    <source>
        <dbReference type="EMBL" id="MBG9376304.1"/>
    </source>
</evidence>
<reference evidence="6" key="1">
    <citation type="submission" date="2020-11" db="EMBL/GenBank/DDBJ databases">
        <title>Bacterial whole genome sequence for Panacibacter sp. DH6.</title>
        <authorList>
            <person name="Le V."/>
            <person name="Ko S."/>
            <person name="Ahn C.-Y."/>
            <person name="Oh H.-M."/>
        </authorList>
    </citation>
    <scope>NUCLEOTIDE SEQUENCE</scope>
    <source>
        <strain evidence="6">DH6</strain>
    </source>
</reference>
<dbReference type="SUPFAM" id="SSF46626">
    <property type="entry name" value="Cytochrome c"/>
    <property type="match status" value="1"/>
</dbReference>
<evidence type="ECO:0000256" key="2">
    <source>
        <dbReference type="ARBA" id="ARBA00022723"/>
    </source>
</evidence>
<dbReference type="AlphaFoldDB" id="A0A931GXQ1"/>
<gene>
    <name evidence="6" type="ORF">I5907_08655</name>
</gene>
<sequence length="162" mass="18468">MLKAAFYFYLVNKEAQYGLKGFIMAILFCAIIKSGTLFFEKDFAVVEEKSSFFCGTVDQSTYYISTSGIDGKALFSQNCASCHAIHKQLTGPALAGIENRVTDRKMLHRWIRDSEEVLKSQDPYFTTLYNQFNQASMSKFPNLKDEEIDAILDYIAQPVFVY</sequence>
<dbReference type="InterPro" id="IPR009056">
    <property type="entry name" value="Cyt_c-like_dom"/>
</dbReference>
<keyword evidence="1 4" id="KW-0349">Heme</keyword>
<protein>
    <submittedName>
        <fullName evidence="6">Cytochrome c</fullName>
    </submittedName>
</protein>
<organism evidence="6 7">
    <name type="scientific">Panacibacter microcysteis</name>
    <dbReference type="NCBI Taxonomy" id="2793269"/>
    <lineage>
        <taxon>Bacteria</taxon>
        <taxon>Pseudomonadati</taxon>
        <taxon>Bacteroidota</taxon>
        <taxon>Chitinophagia</taxon>
        <taxon>Chitinophagales</taxon>
        <taxon>Chitinophagaceae</taxon>
        <taxon>Panacibacter</taxon>
    </lineage>
</organism>
<evidence type="ECO:0000256" key="4">
    <source>
        <dbReference type="PROSITE-ProRule" id="PRU00433"/>
    </source>
</evidence>
<name>A0A931GXQ1_9BACT</name>
<dbReference type="Pfam" id="PF00034">
    <property type="entry name" value="Cytochrom_C"/>
    <property type="match status" value="1"/>
</dbReference>
<keyword evidence="3 4" id="KW-0408">Iron</keyword>
<dbReference type="InterPro" id="IPR036909">
    <property type="entry name" value="Cyt_c-like_dom_sf"/>
</dbReference>
<accession>A0A931GXQ1</accession>